<dbReference type="RefSeq" id="WP_170065460.1">
    <property type="nucleotide sequence ID" value="NZ_NIGF01000003.1"/>
</dbReference>
<dbReference type="Gene3D" id="1.20.120.1810">
    <property type="match status" value="1"/>
</dbReference>
<dbReference type="InterPro" id="IPR014284">
    <property type="entry name" value="RNA_pol_sigma-70_dom"/>
</dbReference>
<dbReference type="PANTHER" id="PTHR30603">
    <property type="entry name" value="RNA POLYMERASE SIGMA FACTOR RPO"/>
    <property type="match status" value="1"/>
</dbReference>
<dbReference type="EMBL" id="NIGF01000003">
    <property type="protein sequence ID" value="PQV64955.1"/>
    <property type="molecule type" value="Genomic_DNA"/>
</dbReference>
<dbReference type="Pfam" id="PF04542">
    <property type="entry name" value="Sigma70_r2"/>
    <property type="match status" value="1"/>
</dbReference>
<feature type="region of interest" description="Disordered" evidence="5">
    <location>
        <begin position="307"/>
        <end position="331"/>
    </location>
</feature>
<dbReference type="Pfam" id="PF04545">
    <property type="entry name" value="Sigma70_r4"/>
    <property type="match status" value="1"/>
</dbReference>
<keyword evidence="3" id="KW-0238">DNA-binding</keyword>
<dbReference type="GO" id="GO:0006352">
    <property type="term" value="P:DNA-templated transcription initiation"/>
    <property type="evidence" value="ECO:0007669"/>
    <property type="project" value="InterPro"/>
</dbReference>
<sequence>MDSSSLSHPAVAALIQQGARDGRVSYSQINDLLIDLELDEDAVDELLETLEKRAIVVSDAAPDALAPVATPKKTAPQPQKMKAPKTGDAPTKTSAAGNEDLDALLAQLDEFMPTDVDDVAQLASETPEELDDEFVPIEDALKLYLNRMGQIPRLSPEAERELAGIARDGSEAEKHEAQNKLVEANLRLVVHLAHHAAPRTTLSITDLLQEGNLGLLDAVSRYRPESNKTFGAYATWWIRRALNRAITEHSRSMKLSGDLYEAIQKMQAANRQLTQTLGRTPSRQEMAEFSGLTMAQIEEAQRAAINPLSLDSRGGNDEDGEGLGENLADDSTENVENAAIRQEVGIGLTALLDELSEREKLIVQMRFGLGEFAATGSRASEDVAKVLKISRDRVHEIELRALRKLRRKAKGSGLAKLFGDGED</sequence>
<evidence type="ECO:0000313" key="8">
    <source>
        <dbReference type="Proteomes" id="UP000237684"/>
    </source>
</evidence>
<dbReference type="PRINTS" id="PR00046">
    <property type="entry name" value="SIGMA70FCT"/>
</dbReference>
<dbReference type="InterPro" id="IPR050239">
    <property type="entry name" value="Sigma-70_RNA_pol_init_factors"/>
</dbReference>
<dbReference type="InterPro" id="IPR042189">
    <property type="entry name" value="RNA_pol_sigma_70_r1_1_sf"/>
</dbReference>
<dbReference type="Gene3D" id="1.10.220.120">
    <property type="entry name" value="Sigma-70 factor, region 1.1"/>
    <property type="match status" value="1"/>
</dbReference>
<dbReference type="NCBIfam" id="TIGR02937">
    <property type="entry name" value="sigma70-ECF"/>
    <property type="match status" value="1"/>
</dbReference>
<dbReference type="PROSITE" id="PS00715">
    <property type="entry name" value="SIGMA70_1"/>
    <property type="match status" value="1"/>
</dbReference>
<dbReference type="InterPro" id="IPR007624">
    <property type="entry name" value="RNA_pol_sigma70_r3"/>
</dbReference>
<dbReference type="InterPro" id="IPR007627">
    <property type="entry name" value="RNA_pol_sigma70_r2"/>
</dbReference>
<dbReference type="AlphaFoldDB" id="A0A2S8SVY8"/>
<evidence type="ECO:0000256" key="2">
    <source>
        <dbReference type="ARBA" id="ARBA00023082"/>
    </source>
</evidence>
<dbReference type="InterPro" id="IPR000943">
    <property type="entry name" value="RNA_pol_sigma70"/>
</dbReference>
<gene>
    <name evidence="7" type="ORF">B1R32_103223</name>
</gene>
<dbReference type="GO" id="GO:0016987">
    <property type="term" value="F:sigma factor activity"/>
    <property type="evidence" value="ECO:0007669"/>
    <property type="project" value="UniProtKB-KW"/>
</dbReference>
<dbReference type="InterPro" id="IPR013324">
    <property type="entry name" value="RNA_pol_sigma_r3/r4-like"/>
</dbReference>
<evidence type="ECO:0000259" key="6">
    <source>
        <dbReference type="PROSITE" id="PS00715"/>
    </source>
</evidence>
<keyword evidence="8" id="KW-1185">Reference proteome</keyword>
<dbReference type="SUPFAM" id="SSF88946">
    <property type="entry name" value="Sigma2 domain of RNA polymerase sigma factors"/>
    <property type="match status" value="1"/>
</dbReference>
<evidence type="ECO:0000256" key="3">
    <source>
        <dbReference type="ARBA" id="ARBA00023125"/>
    </source>
</evidence>
<dbReference type="InterPro" id="IPR036388">
    <property type="entry name" value="WH-like_DNA-bd_sf"/>
</dbReference>
<protein>
    <submittedName>
        <fullName evidence="7">RNA polymerase primary sigma factor</fullName>
    </submittedName>
</protein>
<evidence type="ECO:0000256" key="5">
    <source>
        <dbReference type="SAM" id="MobiDB-lite"/>
    </source>
</evidence>
<accession>A0A2S8SVY8</accession>
<dbReference type="PANTHER" id="PTHR30603:SF47">
    <property type="entry name" value="RNA POLYMERASE SIGMA FACTOR SIGD, CHLOROPLASTIC"/>
    <property type="match status" value="1"/>
</dbReference>
<dbReference type="InParanoid" id="A0A2S8SVY8"/>
<dbReference type="InterPro" id="IPR009042">
    <property type="entry name" value="RNA_pol_sigma70_r1_2"/>
</dbReference>
<dbReference type="Pfam" id="PF00140">
    <property type="entry name" value="Sigma70_r1_2"/>
    <property type="match status" value="1"/>
</dbReference>
<evidence type="ECO:0000313" key="7">
    <source>
        <dbReference type="EMBL" id="PQV64955.1"/>
    </source>
</evidence>
<keyword evidence="2" id="KW-0731">Sigma factor</keyword>
<name>A0A2S8SVY8_9BACT</name>
<dbReference type="InterPro" id="IPR007630">
    <property type="entry name" value="RNA_pol_sigma70_r4"/>
</dbReference>
<dbReference type="SUPFAM" id="SSF88659">
    <property type="entry name" value="Sigma3 and sigma4 domains of RNA polymerase sigma factors"/>
    <property type="match status" value="2"/>
</dbReference>
<keyword evidence="4" id="KW-0804">Transcription</keyword>
<reference evidence="7 8" key="1">
    <citation type="journal article" date="2018" name="Syst. Appl. Microbiol.">
        <title>Abditibacterium utsteinense sp. nov., the first cultivated member of candidate phylum FBP, isolated from ice-free Antarctic soil samples.</title>
        <authorList>
            <person name="Tahon G."/>
            <person name="Tytgat B."/>
            <person name="Lebbe L."/>
            <person name="Carlier A."/>
            <person name="Willems A."/>
        </authorList>
    </citation>
    <scope>NUCLEOTIDE SEQUENCE [LARGE SCALE GENOMIC DNA]</scope>
    <source>
        <strain evidence="7 8">LMG 29911</strain>
    </source>
</reference>
<dbReference type="GO" id="GO:0003677">
    <property type="term" value="F:DNA binding"/>
    <property type="evidence" value="ECO:0007669"/>
    <property type="project" value="UniProtKB-KW"/>
</dbReference>
<organism evidence="7 8">
    <name type="scientific">Abditibacterium utsteinense</name>
    <dbReference type="NCBI Taxonomy" id="1960156"/>
    <lineage>
        <taxon>Bacteria</taxon>
        <taxon>Pseudomonadati</taxon>
        <taxon>Abditibacteriota</taxon>
        <taxon>Abditibacteriia</taxon>
        <taxon>Abditibacteriales</taxon>
        <taxon>Abditibacteriaceae</taxon>
        <taxon>Abditibacterium</taxon>
    </lineage>
</organism>
<dbReference type="Proteomes" id="UP000237684">
    <property type="component" value="Unassembled WGS sequence"/>
</dbReference>
<dbReference type="Pfam" id="PF03979">
    <property type="entry name" value="Sigma70_r1_1"/>
    <property type="match status" value="1"/>
</dbReference>
<proteinExistence type="predicted"/>
<feature type="compositionally biased region" description="Acidic residues" evidence="5">
    <location>
        <begin position="317"/>
        <end position="331"/>
    </location>
</feature>
<dbReference type="Pfam" id="PF04539">
    <property type="entry name" value="Sigma70_r3"/>
    <property type="match status" value="1"/>
</dbReference>
<dbReference type="Gene3D" id="1.10.10.10">
    <property type="entry name" value="Winged helix-like DNA-binding domain superfamily/Winged helix DNA-binding domain"/>
    <property type="match status" value="2"/>
</dbReference>
<comment type="caution">
    <text evidence="7">The sequence shown here is derived from an EMBL/GenBank/DDBJ whole genome shotgun (WGS) entry which is preliminary data.</text>
</comment>
<dbReference type="InterPro" id="IPR007127">
    <property type="entry name" value="RNA_pol_sigma_70_r1_1"/>
</dbReference>
<evidence type="ECO:0000256" key="4">
    <source>
        <dbReference type="ARBA" id="ARBA00023163"/>
    </source>
</evidence>
<evidence type="ECO:0000256" key="1">
    <source>
        <dbReference type="ARBA" id="ARBA00023015"/>
    </source>
</evidence>
<feature type="domain" description="RNA polymerase sigma-70" evidence="6">
    <location>
        <begin position="206"/>
        <end position="219"/>
    </location>
</feature>
<feature type="region of interest" description="Disordered" evidence="5">
    <location>
        <begin position="67"/>
        <end position="95"/>
    </location>
</feature>
<keyword evidence="1" id="KW-0805">Transcription regulation</keyword>
<dbReference type="InterPro" id="IPR013325">
    <property type="entry name" value="RNA_pol_sigma_r2"/>
</dbReference>
<dbReference type="CDD" id="cd06171">
    <property type="entry name" value="Sigma70_r4"/>
    <property type="match status" value="1"/>
</dbReference>